<comment type="caution">
    <text evidence="2">The sequence shown here is derived from an EMBL/GenBank/DDBJ whole genome shotgun (WGS) entry which is preliminary data.</text>
</comment>
<feature type="signal peptide" evidence="1">
    <location>
        <begin position="1"/>
        <end position="19"/>
    </location>
</feature>
<dbReference type="AlphaFoldDB" id="A0A927ANT3"/>
<accession>A0A927ANT3</accession>
<keyword evidence="3" id="KW-1185">Reference proteome</keyword>
<gene>
    <name evidence="2" type="ORF">IC229_17965</name>
</gene>
<evidence type="ECO:0008006" key="4">
    <source>
        <dbReference type="Google" id="ProtNLM"/>
    </source>
</evidence>
<proteinExistence type="predicted"/>
<keyword evidence="1" id="KW-0732">Signal</keyword>
<organism evidence="2 3">
    <name type="scientific">Spirosoma profusum</name>
    <dbReference type="NCBI Taxonomy" id="2771354"/>
    <lineage>
        <taxon>Bacteria</taxon>
        <taxon>Pseudomonadati</taxon>
        <taxon>Bacteroidota</taxon>
        <taxon>Cytophagia</taxon>
        <taxon>Cytophagales</taxon>
        <taxon>Cytophagaceae</taxon>
        <taxon>Spirosoma</taxon>
    </lineage>
</organism>
<sequence length="141" mass="15475">MKAYRLASCSLLLILLVFGCERPMCGCVNPPLPFEGEWKLVSITYPMTNKTVTAAEAGYTEKLTFTGSGTFLQVRNGVAKPGTPYTVTPTGTSGTEGIFHYSNDLTEQPFRIVYNTLLYLSERTPKGATIADGATYQYQRP</sequence>
<feature type="chain" id="PRO_5037128336" description="Lipocalin-like domain-containing protein" evidence="1">
    <location>
        <begin position="20"/>
        <end position="141"/>
    </location>
</feature>
<dbReference type="EMBL" id="JACWZY010000015">
    <property type="protein sequence ID" value="MBD2702539.1"/>
    <property type="molecule type" value="Genomic_DNA"/>
</dbReference>
<dbReference type="PROSITE" id="PS51257">
    <property type="entry name" value="PROKAR_LIPOPROTEIN"/>
    <property type="match status" value="1"/>
</dbReference>
<name>A0A927ANT3_9BACT</name>
<evidence type="ECO:0000313" key="2">
    <source>
        <dbReference type="EMBL" id="MBD2702539.1"/>
    </source>
</evidence>
<evidence type="ECO:0000256" key="1">
    <source>
        <dbReference type="SAM" id="SignalP"/>
    </source>
</evidence>
<protein>
    <recommendedName>
        <fullName evidence="4">Lipocalin-like domain-containing protein</fullName>
    </recommendedName>
</protein>
<dbReference type="RefSeq" id="WP_190888390.1">
    <property type="nucleotide sequence ID" value="NZ_JACWZY010000015.1"/>
</dbReference>
<dbReference type="Proteomes" id="UP000598820">
    <property type="component" value="Unassembled WGS sequence"/>
</dbReference>
<evidence type="ECO:0000313" key="3">
    <source>
        <dbReference type="Proteomes" id="UP000598820"/>
    </source>
</evidence>
<reference evidence="2" key="1">
    <citation type="submission" date="2020-09" db="EMBL/GenBank/DDBJ databases">
        <authorList>
            <person name="Kim M.K."/>
        </authorList>
    </citation>
    <scope>NUCLEOTIDE SEQUENCE</scope>
    <source>
        <strain evidence="2">BT702</strain>
    </source>
</reference>